<proteinExistence type="predicted"/>
<gene>
    <name evidence="1" type="ORF">CEUR00632_LOCUS15991</name>
</gene>
<protein>
    <submittedName>
        <fullName evidence="1">Uncharacterized protein</fullName>
    </submittedName>
</protein>
<name>A0A7R9Z2S5_9CHLO</name>
<dbReference type="AlphaFoldDB" id="A0A7R9Z2S5"/>
<organism evidence="1">
    <name type="scientific">Chlamydomonas euryale</name>
    <dbReference type="NCBI Taxonomy" id="1486919"/>
    <lineage>
        <taxon>Eukaryota</taxon>
        <taxon>Viridiplantae</taxon>
        <taxon>Chlorophyta</taxon>
        <taxon>core chlorophytes</taxon>
        <taxon>Chlorophyceae</taxon>
        <taxon>CS clade</taxon>
        <taxon>Chlamydomonadales</taxon>
        <taxon>Chlamydomonadaceae</taxon>
        <taxon>Chlamydomonas</taxon>
    </lineage>
</organism>
<accession>A0A7R9Z2S5</accession>
<sequence>MLTTASKSFLVASSLSQYFAADTMQGPAPTERTAAHAHRRYATDGGGAAVMMARVDCKVDSAKHVSMRHGLRTDLQTSKRDSFAAESERRAEEACMRMASLQNAVDRHFNAACDAH</sequence>
<dbReference type="EMBL" id="HBEC01034416">
    <property type="protein sequence ID" value="CAD8301302.1"/>
    <property type="molecule type" value="Transcribed_RNA"/>
</dbReference>
<reference evidence="1" key="1">
    <citation type="submission" date="2021-01" db="EMBL/GenBank/DDBJ databases">
        <authorList>
            <person name="Corre E."/>
            <person name="Pelletier E."/>
            <person name="Niang G."/>
            <person name="Scheremetjew M."/>
            <person name="Finn R."/>
            <person name="Kale V."/>
            <person name="Holt S."/>
            <person name="Cochrane G."/>
            <person name="Meng A."/>
            <person name="Brown T."/>
            <person name="Cohen L."/>
        </authorList>
    </citation>
    <scope>NUCLEOTIDE SEQUENCE</scope>
    <source>
        <strain evidence="1">CCMP219</strain>
    </source>
</reference>
<evidence type="ECO:0000313" key="1">
    <source>
        <dbReference type="EMBL" id="CAD8301302.1"/>
    </source>
</evidence>